<dbReference type="InterPro" id="IPR006182">
    <property type="entry name" value="FliF_N_dom"/>
</dbReference>
<keyword evidence="6 11" id="KW-1133">Transmembrane helix</keyword>
<name>A0ABZ0HMW8_9HYPH</name>
<feature type="domain" description="Flagellar M-ring N-terminal" evidence="12">
    <location>
        <begin position="44"/>
        <end position="217"/>
    </location>
</feature>
<proteinExistence type="inferred from homology"/>
<evidence type="ECO:0000256" key="9">
    <source>
        <dbReference type="PIRNR" id="PIRNR004862"/>
    </source>
</evidence>
<feature type="compositionally biased region" description="Basic and acidic residues" evidence="10">
    <location>
        <begin position="317"/>
        <end position="335"/>
    </location>
</feature>
<gene>
    <name evidence="14" type="primary">fliF</name>
    <name evidence="14" type="ORF">RZS28_12580</name>
</gene>
<accession>A0ABZ0HMW8</accession>
<dbReference type="InterPro" id="IPR045851">
    <property type="entry name" value="AMP-bd_C_sf"/>
</dbReference>
<dbReference type="PIRSF" id="PIRSF004862">
    <property type="entry name" value="FliF"/>
    <property type="match status" value="1"/>
</dbReference>
<keyword evidence="14" id="KW-0966">Cell projection</keyword>
<keyword evidence="15" id="KW-1185">Reference proteome</keyword>
<evidence type="ECO:0000256" key="8">
    <source>
        <dbReference type="ARBA" id="ARBA00023143"/>
    </source>
</evidence>
<evidence type="ECO:0000313" key="14">
    <source>
        <dbReference type="EMBL" id="WOJ88647.1"/>
    </source>
</evidence>
<feature type="domain" description="Flagellar M-ring C-terminal" evidence="13">
    <location>
        <begin position="249"/>
        <end position="413"/>
    </location>
</feature>
<evidence type="ECO:0000313" key="15">
    <source>
        <dbReference type="Proteomes" id="UP001626536"/>
    </source>
</evidence>
<feature type="compositionally biased region" description="Low complexity" evidence="10">
    <location>
        <begin position="293"/>
        <end position="304"/>
    </location>
</feature>
<dbReference type="Proteomes" id="UP001626536">
    <property type="component" value="Chromosome"/>
</dbReference>
<keyword evidence="8 9" id="KW-0975">Bacterial flagellum</keyword>
<comment type="similarity">
    <text evidence="3 9">Belongs to the FliF family.</text>
</comment>
<sequence length="549" mass="59658">MTGREQIERLWASLQKLGSRRLIALAMIGLSVFVMTGLAGYFLSRPALEVLYAGLDRQDVSRIGSALKEADILFDVNADGNTILVRYGETARARMLLAEKGLPNSPNAGNELFDKLGSLGLTSFMQEVTRVRALEGELARTIQLMRGVKAARVHIVMPDEGSFRRTRQPPSASVVIRSETGDDVSAARAIRHLVAAAVPGMKMEEVTVLNTEGALLASGNDLADTAPGGMLTLEKTVSQEILDNIRKTLAPYLGLRNFQISVAARLNTDKKQTNETIFNPDSRVERSVRVTKQNQVSQNSSSQSPATVERNLPQETTRADDGKQSNEENQKREELTNYELSSKTITTVSGGYGIDNLSVAVLVNRASLTVSLGDKATPEAIEQQMSELEQLVASAAGAHKERGDVIKISAVDFVDAGHELEPQPPPAVAELLLRQSGNVLNAATVLIVTLLLIWFGLRPAARAIFVAPDHAVDAPAELAALENFAGIETDGEVRPQLQNWGGQGNISLIEDLTNVPRRSPQKRLEQIVEFDEEQAAAILKQWMHQGEHA</sequence>
<protein>
    <recommendedName>
        <fullName evidence="9">Flagellar M-ring protein</fullName>
    </recommendedName>
</protein>
<evidence type="ECO:0000256" key="7">
    <source>
        <dbReference type="ARBA" id="ARBA00023136"/>
    </source>
</evidence>
<dbReference type="Pfam" id="PF08345">
    <property type="entry name" value="YscJ_FliF_C"/>
    <property type="match status" value="1"/>
</dbReference>
<dbReference type="InterPro" id="IPR013556">
    <property type="entry name" value="Flag_M-ring_C"/>
</dbReference>
<dbReference type="Gene3D" id="3.30.300.30">
    <property type="match status" value="1"/>
</dbReference>
<dbReference type="PANTHER" id="PTHR30046">
    <property type="entry name" value="FLAGELLAR M-RING PROTEIN"/>
    <property type="match status" value="1"/>
</dbReference>
<organism evidence="14 15">
    <name type="scientific">Methylocapsa polymorpha</name>
    <dbReference type="NCBI Taxonomy" id="3080828"/>
    <lineage>
        <taxon>Bacteria</taxon>
        <taxon>Pseudomonadati</taxon>
        <taxon>Pseudomonadota</taxon>
        <taxon>Alphaproteobacteria</taxon>
        <taxon>Hyphomicrobiales</taxon>
        <taxon>Beijerinckiaceae</taxon>
        <taxon>Methylocapsa</taxon>
    </lineage>
</organism>
<dbReference type="EMBL" id="CP136862">
    <property type="protein sequence ID" value="WOJ88647.1"/>
    <property type="molecule type" value="Genomic_DNA"/>
</dbReference>
<evidence type="ECO:0000259" key="12">
    <source>
        <dbReference type="Pfam" id="PF01514"/>
    </source>
</evidence>
<evidence type="ECO:0000259" key="13">
    <source>
        <dbReference type="Pfam" id="PF08345"/>
    </source>
</evidence>
<evidence type="ECO:0000256" key="6">
    <source>
        <dbReference type="ARBA" id="ARBA00022989"/>
    </source>
</evidence>
<feature type="transmembrane region" description="Helical" evidence="11">
    <location>
        <begin position="21"/>
        <end position="43"/>
    </location>
</feature>
<evidence type="ECO:0000256" key="4">
    <source>
        <dbReference type="ARBA" id="ARBA00022475"/>
    </source>
</evidence>
<dbReference type="RefSeq" id="WP_407338086.1">
    <property type="nucleotide sequence ID" value="NZ_CP136862.1"/>
</dbReference>
<comment type="function">
    <text evidence="9">The M ring may be actively involved in energy transduction.</text>
</comment>
<comment type="subcellular location">
    <subcellularLocation>
        <location evidence="1 9">Bacterial flagellum basal body</location>
    </subcellularLocation>
    <subcellularLocation>
        <location evidence="2">Cell membrane</location>
        <topology evidence="2">Multi-pass membrane protein</topology>
    </subcellularLocation>
</comment>
<keyword evidence="5 11" id="KW-0812">Transmembrane</keyword>
<evidence type="ECO:0000256" key="11">
    <source>
        <dbReference type="SAM" id="Phobius"/>
    </source>
</evidence>
<evidence type="ECO:0000256" key="5">
    <source>
        <dbReference type="ARBA" id="ARBA00022692"/>
    </source>
</evidence>
<dbReference type="Pfam" id="PF01514">
    <property type="entry name" value="YscJ_FliF"/>
    <property type="match status" value="1"/>
</dbReference>
<evidence type="ECO:0000256" key="10">
    <source>
        <dbReference type="SAM" id="MobiDB-lite"/>
    </source>
</evidence>
<dbReference type="InterPro" id="IPR000067">
    <property type="entry name" value="FlgMring_FliF"/>
</dbReference>
<feature type="region of interest" description="Disordered" evidence="10">
    <location>
        <begin position="273"/>
        <end position="337"/>
    </location>
</feature>
<dbReference type="PRINTS" id="PR01009">
    <property type="entry name" value="FLGMRINGFLIF"/>
</dbReference>
<dbReference type="PANTHER" id="PTHR30046:SF0">
    <property type="entry name" value="FLAGELLAR M-RING PROTEIN"/>
    <property type="match status" value="1"/>
</dbReference>
<keyword evidence="14" id="KW-0969">Cilium</keyword>
<reference evidence="14 15" key="1">
    <citation type="submission" date="2023-10" db="EMBL/GenBank/DDBJ databases">
        <title>Novel methanotroph of the genus Methylocapsa from a subarctic wetland.</title>
        <authorList>
            <person name="Belova S.E."/>
            <person name="Oshkin I.Y."/>
            <person name="Miroshnikov K."/>
            <person name="Dedysh S.N."/>
        </authorList>
    </citation>
    <scope>NUCLEOTIDE SEQUENCE [LARGE SCALE GENOMIC DNA]</scope>
    <source>
        <strain evidence="14 15">RX1</strain>
    </source>
</reference>
<evidence type="ECO:0000256" key="1">
    <source>
        <dbReference type="ARBA" id="ARBA00004117"/>
    </source>
</evidence>
<evidence type="ECO:0000256" key="3">
    <source>
        <dbReference type="ARBA" id="ARBA00007971"/>
    </source>
</evidence>
<dbReference type="NCBIfam" id="TIGR00206">
    <property type="entry name" value="fliF"/>
    <property type="match status" value="1"/>
</dbReference>
<keyword evidence="4" id="KW-1003">Cell membrane</keyword>
<dbReference type="InterPro" id="IPR043427">
    <property type="entry name" value="YscJ/FliF"/>
</dbReference>
<evidence type="ECO:0000256" key="2">
    <source>
        <dbReference type="ARBA" id="ARBA00004651"/>
    </source>
</evidence>
<keyword evidence="14" id="KW-0282">Flagellum</keyword>
<keyword evidence="7 11" id="KW-0472">Membrane</keyword>